<reference evidence="2" key="1">
    <citation type="submission" date="2021-06" db="EMBL/GenBank/DDBJ databases">
        <title>Comparative genomics, transcriptomics and evolutionary studies reveal genomic signatures of adaptation to plant cell wall in hemibiotrophic fungi.</title>
        <authorList>
            <consortium name="DOE Joint Genome Institute"/>
            <person name="Baroncelli R."/>
            <person name="Diaz J.F."/>
            <person name="Benocci T."/>
            <person name="Peng M."/>
            <person name="Battaglia E."/>
            <person name="Haridas S."/>
            <person name="Andreopoulos W."/>
            <person name="Labutti K."/>
            <person name="Pangilinan J."/>
            <person name="Floch G.L."/>
            <person name="Makela M.R."/>
            <person name="Henrissat B."/>
            <person name="Grigoriev I.V."/>
            <person name="Crouch J.A."/>
            <person name="De Vries R.P."/>
            <person name="Sukno S.A."/>
            <person name="Thon M.R."/>
        </authorList>
    </citation>
    <scope>NUCLEOTIDE SEQUENCE</scope>
    <source>
        <strain evidence="2">CBS 102054</strain>
    </source>
</reference>
<name>A0AAI9ZTK6_9PEZI</name>
<proteinExistence type="predicted"/>
<gene>
    <name evidence="2" type="ORF">BDP81DRAFT_426167</name>
</gene>
<accession>A0AAI9ZTK6</accession>
<keyword evidence="3" id="KW-1185">Reference proteome</keyword>
<dbReference type="GeneID" id="85475135"/>
<dbReference type="EMBL" id="JAHMHQ010000008">
    <property type="protein sequence ID" value="KAK1637921.1"/>
    <property type="molecule type" value="Genomic_DNA"/>
</dbReference>
<feature type="chain" id="PRO_5042613115" description="Secreted protein" evidence="1">
    <location>
        <begin position="25"/>
        <end position="93"/>
    </location>
</feature>
<dbReference type="RefSeq" id="XP_060446528.1">
    <property type="nucleotide sequence ID" value="XM_060590273.1"/>
</dbReference>
<comment type="caution">
    <text evidence="2">The sequence shown here is derived from an EMBL/GenBank/DDBJ whole genome shotgun (WGS) entry which is preliminary data.</text>
</comment>
<dbReference type="AlphaFoldDB" id="A0AAI9ZTK6"/>
<evidence type="ECO:0000256" key="1">
    <source>
        <dbReference type="SAM" id="SignalP"/>
    </source>
</evidence>
<sequence length="93" mass="10546">MTFTYAGMHRLLSYISVAMPVASAQTTVRFDVQSSNGFFFTKERGAFIFNICEKSPRGLVPPTPQHRRSNTNPRSLIDSRANAVIIYEIFQFP</sequence>
<organism evidence="2 3">
    <name type="scientific">Colletotrichum phormii</name>
    <dbReference type="NCBI Taxonomy" id="359342"/>
    <lineage>
        <taxon>Eukaryota</taxon>
        <taxon>Fungi</taxon>
        <taxon>Dikarya</taxon>
        <taxon>Ascomycota</taxon>
        <taxon>Pezizomycotina</taxon>
        <taxon>Sordariomycetes</taxon>
        <taxon>Hypocreomycetidae</taxon>
        <taxon>Glomerellales</taxon>
        <taxon>Glomerellaceae</taxon>
        <taxon>Colletotrichum</taxon>
        <taxon>Colletotrichum acutatum species complex</taxon>
    </lineage>
</organism>
<evidence type="ECO:0000313" key="2">
    <source>
        <dbReference type="EMBL" id="KAK1637921.1"/>
    </source>
</evidence>
<dbReference type="Proteomes" id="UP001243989">
    <property type="component" value="Unassembled WGS sequence"/>
</dbReference>
<feature type="signal peptide" evidence="1">
    <location>
        <begin position="1"/>
        <end position="24"/>
    </location>
</feature>
<evidence type="ECO:0008006" key="4">
    <source>
        <dbReference type="Google" id="ProtNLM"/>
    </source>
</evidence>
<evidence type="ECO:0000313" key="3">
    <source>
        <dbReference type="Proteomes" id="UP001243989"/>
    </source>
</evidence>
<keyword evidence="1" id="KW-0732">Signal</keyword>
<protein>
    <recommendedName>
        <fullName evidence="4">Secreted protein</fullName>
    </recommendedName>
</protein>